<dbReference type="SMART" id="SM00547">
    <property type="entry name" value="ZnF_RBZ"/>
    <property type="match status" value="2"/>
</dbReference>
<dbReference type="AlphaFoldDB" id="C1FG78"/>
<feature type="domain" description="RanBP2-type" evidence="6">
    <location>
        <begin position="368"/>
        <end position="397"/>
    </location>
</feature>
<dbReference type="PANTHER" id="PTHR23111">
    <property type="entry name" value="ZINC FINGER PROTEIN"/>
    <property type="match status" value="1"/>
</dbReference>
<keyword evidence="8" id="KW-1185">Reference proteome</keyword>
<dbReference type="SUPFAM" id="SSF90209">
    <property type="entry name" value="Ran binding protein zinc finger-like"/>
    <property type="match status" value="2"/>
</dbReference>
<dbReference type="PROSITE" id="PS50199">
    <property type="entry name" value="ZF_RANBP2_2"/>
    <property type="match status" value="2"/>
</dbReference>
<keyword evidence="1" id="KW-0479">Metal-binding</keyword>
<feature type="compositionally biased region" description="Gly residues" evidence="5">
    <location>
        <begin position="394"/>
        <end position="405"/>
    </location>
</feature>
<feature type="region of interest" description="Disordered" evidence="5">
    <location>
        <begin position="394"/>
        <end position="437"/>
    </location>
</feature>
<evidence type="ECO:0000256" key="5">
    <source>
        <dbReference type="SAM" id="MobiDB-lite"/>
    </source>
</evidence>
<reference evidence="7 8" key="1">
    <citation type="journal article" date="2009" name="Science">
        <title>Green evolution and dynamic adaptations revealed by genomes of the marine picoeukaryotes Micromonas.</title>
        <authorList>
            <person name="Worden A.Z."/>
            <person name="Lee J.H."/>
            <person name="Mock T."/>
            <person name="Rouze P."/>
            <person name="Simmons M.P."/>
            <person name="Aerts A.L."/>
            <person name="Allen A.E."/>
            <person name="Cuvelier M.L."/>
            <person name="Derelle E."/>
            <person name="Everett M.V."/>
            <person name="Foulon E."/>
            <person name="Grimwood J."/>
            <person name="Gundlach H."/>
            <person name="Henrissat B."/>
            <person name="Napoli C."/>
            <person name="McDonald S.M."/>
            <person name="Parker M.S."/>
            <person name="Rombauts S."/>
            <person name="Salamov A."/>
            <person name="Von Dassow P."/>
            <person name="Badger J.H."/>
            <person name="Coutinho P.M."/>
            <person name="Demir E."/>
            <person name="Dubchak I."/>
            <person name="Gentemann C."/>
            <person name="Eikrem W."/>
            <person name="Gready J.E."/>
            <person name="John U."/>
            <person name="Lanier W."/>
            <person name="Lindquist E.A."/>
            <person name="Lucas S."/>
            <person name="Mayer K.F."/>
            <person name="Moreau H."/>
            <person name="Not F."/>
            <person name="Otillar R."/>
            <person name="Panaud O."/>
            <person name="Pangilinan J."/>
            <person name="Paulsen I."/>
            <person name="Piegu B."/>
            <person name="Poliakov A."/>
            <person name="Robbens S."/>
            <person name="Schmutz J."/>
            <person name="Toulza E."/>
            <person name="Wyss T."/>
            <person name="Zelensky A."/>
            <person name="Zhou K."/>
            <person name="Armbrust E.V."/>
            <person name="Bhattacharya D."/>
            <person name="Goodenough U.W."/>
            <person name="Van de Peer Y."/>
            <person name="Grigoriev I.V."/>
        </authorList>
    </citation>
    <scope>NUCLEOTIDE SEQUENCE [LARGE SCALE GENOMIC DNA]</scope>
    <source>
        <strain evidence="8">RCC299 / NOUM17</strain>
    </source>
</reference>
<feature type="region of interest" description="Disordered" evidence="5">
    <location>
        <begin position="460"/>
        <end position="568"/>
    </location>
</feature>
<dbReference type="Gene3D" id="4.10.1060.10">
    <property type="entry name" value="Zinc finger, RanBP2-type"/>
    <property type="match status" value="2"/>
</dbReference>
<dbReference type="GO" id="GO:0008270">
    <property type="term" value="F:zinc ion binding"/>
    <property type="evidence" value="ECO:0007669"/>
    <property type="project" value="UniProtKB-KW"/>
</dbReference>
<dbReference type="Proteomes" id="UP000002009">
    <property type="component" value="Chromosome 8"/>
</dbReference>
<dbReference type="KEGG" id="mis:MICPUN_60766"/>
<dbReference type="InterPro" id="IPR036443">
    <property type="entry name" value="Znf_RanBP2_sf"/>
</dbReference>
<evidence type="ECO:0000256" key="3">
    <source>
        <dbReference type="ARBA" id="ARBA00022833"/>
    </source>
</evidence>
<dbReference type="InParanoid" id="C1FG78"/>
<dbReference type="OrthoDB" id="448399at2759"/>
<dbReference type="STRING" id="296587.C1FG78"/>
<proteinExistence type="predicted"/>
<feature type="compositionally biased region" description="Basic and acidic residues" evidence="5">
    <location>
        <begin position="533"/>
        <end position="547"/>
    </location>
</feature>
<keyword evidence="3" id="KW-0862">Zinc</keyword>
<accession>C1FG78</accession>
<dbReference type="OMA" id="RTECKRC"/>
<feature type="compositionally biased region" description="Gly residues" evidence="5">
    <location>
        <begin position="461"/>
        <end position="483"/>
    </location>
</feature>
<evidence type="ECO:0000313" key="8">
    <source>
        <dbReference type="Proteomes" id="UP000002009"/>
    </source>
</evidence>
<dbReference type="GO" id="GO:0003729">
    <property type="term" value="F:mRNA binding"/>
    <property type="evidence" value="ECO:0007669"/>
    <property type="project" value="TreeGrafter"/>
</dbReference>
<keyword evidence="2 4" id="KW-0863">Zinc-finger</keyword>
<dbReference type="EMBL" id="CP001575">
    <property type="protein sequence ID" value="ACO69500.1"/>
    <property type="molecule type" value="Genomic_DNA"/>
</dbReference>
<feature type="domain" description="RanBP2-type" evidence="6">
    <location>
        <begin position="434"/>
        <end position="463"/>
    </location>
</feature>
<dbReference type="RefSeq" id="XP_002508242.1">
    <property type="nucleotide sequence ID" value="XM_002508196.1"/>
</dbReference>
<organism evidence="7 8">
    <name type="scientific">Micromonas commoda (strain RCC299 / NOUM17 / CCMP2709)</name>
    <name type="common">Picoplanktonic green alga</name>
    <dbReference type="NCBI Taxonomy" id="296587"/>
    <lineage>
        <taxon>Eukaryota</taxon>
        <taxon>Viridiplantae</taxon>
        <taxon>Chlorophyta</taxon>
        <taxon>Mamiellophyceae</taxon>
        <taxon>Mamiellales</taxon>
        <taxon>Mamiellaceae</taxon>
        <taxon>Micromonas</taxon>
    </lineage>
</organism>
<evidence type="ECO:0000259" key="6">
    <source>
        <dbReference type="PROSITE" id="PS50199"/>
    </source>
</evidence>
<feature type="compositionally biased region" description="Gly residues" evidence="5">
    <location>
        <begin position="517"/>
        <end position="532"/>
    </location>
</feature>
<dbReference type="GeneID" id="8245874"/>
<sequence>MDRIVAPKARISPAFRGVASRPAARRPLAVACRPTSAASKSGPNRRAAVLSLRGSGRLANVAFAASRGDDDYFDEEDVDDSAGFALEPEDERVEEMMVDPSMSTPVMAPVEREEEDQRKVLGGPVCDAFSALVLEMRAGGHGSVDEASVAQVSSWSNPEPWSSFDGMDGYQVKSCLGDVRRTLKTYAKLSAVPGALSDRLMGAVGAAWLTTAGNDKDAAFVWGGAEKHAQLLNDVCVHKVLFRDEPAEAGNRLAADTLMVLQDLATSRVQLSEDVETVALAACAAFSAQLNHLNALDEACQKLHAASPPPTADAVAAAKQGIYRLGGRKGYDRLAEATGNRDQRRNDRRESRFDRGDRFGDRQGPPAREGDWDCEDCGFTNFAYRSSCKRCGAGGGGGGEGGGGPIRNADRGYDRGYDRGGYGDRGSARSFEPRPGDWSCPQCSFSNFASRSYCKQCGESAPGGRGGGGGGWDQGGGRDGGFYGARESRGSSGVRSWNSERGERGGGGDRDRRGGRGRGGGGRGRDSYGGFGGRERSTPGRGGRYDYDSPQSDAGGWDDRVGSDFGGY</sequence>
<evidence type="ECO:0000256" key="4">
    <source>
        <dbReference type="PROSITE-ProRule" id="PRU00322"/>
    </source>
</evidence>
<feature type="compositionally biased region" description="Basic and acidic residues" evidence="5">
    <location>
        <begin position="334"/>
        <end position="361"/>
    </location>
</feature>
<dbReference type="PANTHER" id="PTHR23111:SF40">
    <property type="entry name" value="RNA-BINDING PROTEIN INVOLVED IN HETEROCHROMATIN ASSEMBLY-RELATED"/>
    <property type="match status" value="1"/>
</dbReference>
<evidence type="ECO:0000256" key="2">
    <source>
        <dbReference type="ARBA" id="ARBA00022771"/>
    </source>
</evidence>
<gene>
    <name evidence="7" type="ORF">MICPUN_60766</name>
</gene>
<evidence type="ECO:0000313" key="7">
    <source>
        <dbReference type="EMBL" id="ACO69500.1"/>
    </source>
</evidence>
<evidence type="ECO:0000256" key="1">
    <source>
        <dbReference type="ARBA" id="ARBA00022723"/>
    </source>
</evidence>
<dbReference type="InterPro" id="IPR001876">
    <property type="entry name" value="Znf_RanBP2"/>
</dbReference>
<dbReference type="Pfam" id="PF00641">
    <property type="entry name" value="Zn_ribbon_RanBP"/>
    <property type="match status" value="2"/>
</dbReference>
<dbReference type="PROSITE" id="PS01358">
    <property type="entry name" value="ZF_RANBP2_1"/>
    <property type="match status" value="2"/>
</dbReference>
<feature type="compositionally biased region" description="Basic and acidic residues" evidence="5">
    <location>
        <begin position="498"/>
        <end position="514"/>
    </location>
</feature>
<feature type="compositionally biased region" description="Basic and acidic residues" evidence="5">
    <location>
        <begin position="408"/>
        <end position="422"/>
    </location>
</feature>
<feature type="region of interest" description="Disordered" evidence="5">
    <location>
        <begin position="334"/>
        <end position="370"/>
    </location>
</feature>
<name>C1FG78_MICCC</name>
<dbReference type="eggNOG" id="ENOG502S9NA">
    <property type="taxonomic scope" value="Eukaryota"/>
</dbReference>
<protein>
    <recommendedName>
        <fullName evidence="6">RanBP2-type domain-containing protein</fullName>
    </recommendedName>
</protein>